<dbReference type="EMBL" id="CP026255">
    <property type="protein sequence ID" value="AWP12585.1"/>
    <property type="molecule type" value="Genomic_DNA"/>
</dbReference>
<dbReference type="AlphaFoldDB" id="A0A2U9C7P9"/>
<protein>
    <submittedName>
        <fullName evidence="1">Uncharacterized protein</fullName>
    </submittedName>
</protein>
<gene>
    <name evidence="1" type="ORF">SMAX5B_010698</name>
</gene>
<sequence length="52" mass="5780">MKSGPPGSRGTTQRETVISLEEELCELADLCRAPPQTLGGHCRQVFMLFYPK</sequence>
<evidence type="ECO:0000313" key="1">
    <source>
        <dbReference type="EMBL" id="AWP12585.1"/>
    </source>
</evidence>
<accession>A0A2U9C7P9</accession>
<dbReference type="Proteomes" id="UP000246464">
    <property type="component" value="Chromosome 13"/>
</dbReference>
<proteinExistence type="predicted"/>
<reference evidence="1 2" key="1">
    <citation type="submission" date="2017-12" db="EMBL/GenBank/DDBJ databases">
        <title>Integrating genomic resources of turbot (Scophthalmus maximus) in depth evaluation of genetic and physical mapping variation across individuals.</title>
        <authorList>
            <person name="Martinez P."/>
        </authorList>
    </citation>
    <scope>NUCLEOTIDE SEQUENCE [LARGE SCALE GENOMIC DNA]</scope>
</reference>
<evidence type="ECO:0000313" key="2">
    <source>
        <dbReference type="Proteomes" id="UP000246464"/>
    </source>
</evidence>
<name>A0A2U9C7P9_SCOMX</name>
<organism evidence="1 2">
    <name type="scientific">Scophthalmus maximus</name>
    <name type="common">Turbot</name>
    <name type="synonym">Psetta maxima</name>
    <dbReference type="NCBI Taxonomy" id="52904"/>
    <lineage>
        <taxon>Eukaryota</taxon>
        <taxon>Metazoa</taxon>
        <taxon>Chordata</taxon>
        <taxon>Craniata</taxon>
        <taxon>Vertebrata</taxon>
        <taxon>Euteleostomi</taxon>
        <taxon>Actinopterygii</taxon>
        <taxon>Neopterygii</taxon>
        <taxon>Teleostei</taxon>
        <taxon>Neoteleostei</taxon>
        <taxon>Acanthomorphata</taxon>
        <taxon>Carangaria</taxon>
        <taxon>Pleuronectiformes</taxon>
        <taxon>Pleuronectoidei</taxon>
        <taxon>Scophthalmidae</taxon>
        <taxon>Scophthalmus</taxon>
    </lineage>
</organism>
<keyword evidence="2" id="KW-1185">Reference proteome</keyword>